<evidence type="ECO:0000259" key="14">
    <source>
        <dbReference type="Pfam" id="PF00694"/>
    </source>
</evidence>
<evidence type="ECO:0000256" key="11">
    <source>
        <dbReference type="ARBA" id="ARBA00033025"/>
    </source>
</evidence>
<organism evidence="15 16">
    <name type="scientific">Mycolicibacterium septicum DSM 44393</name>
    <dbReference type="NCBI Taxonomy" id="1341646"/>
    <lineage>
        <taxon>Bacteria</taxon>
        <taxon>Bacillati</taxon>
        <taxon>Actinomycetota</taxon>
        <taxon>Actinomycetes</taxon>
        <taxon>Mycobacteriales</taxon>
        <taxon>Mycobacteriaceae</taxon>
        <taxon>Mycolicibacterium</taxon>
    </lineage>
</organism>
<dbReference type="NCBIfam" id="NF009520">
    <property type="entry name" value="PRK12881.1"/>
    <property type="match status" value="1"/>
</dbReference>
<dbReference type="NCBIfam" id="NF006757">
    <property type="entry name" value="PRK09277.1"/>
    <property type="match status" value="1"/>
</dbReference>
<evidence type="ECO:0000256" key="5">
    <source>
        <dbReference type="ARBA" id="ARBA00013250"/>
    </source>
</evidence>
<dbReference type="PANTHER" id="PTHR11670">
    <property type="entry name" value="ACONITASE/IRON-RESPONSIVE ELEMENT FAMILY MEMBER"/>
    <property type="match status" value="1"/>
</dbReference>
<evidence type="ECO:0000259" key="13">
    <source>
        <dbReference type="Pfam" id="PF00330"/>
    </source>
</evidence>
<feature type="domain" description="Aconitase A/isopropylmalate dehydratase small subunit swivel" evidence="14">
    <location>
        <begin position="651"/>
        <end position="776"/>
    </location>
</feature>
<keyword evidence="15" id="KW-0456">Lyase</keyword>
<evidence type="ECO:0000256" key="4">
    <source>
        <dbReference type="ARBA" id="ARBA00007185"/>
    </source>
</evidence>
<dbReference type="Proteomes" id="UP000518188">
    <property type="component" value="Unassembled WGS sequence"/>
</dbReference>
<evidence type="ECO:0000256" key="10">
    <source>
        <dbReference type="ARBA" id="ARBA00031613"/>
    </source>
</evidence>
<evidence type="ECO:0000313" key="15">
    <source>
        <dbReference type="EMBL" id="NKZ10806.1"/>
    </source>
</evidence>
<reference evidence="15 16" key="1">
    <citation type="submission" date="2020-04" db="EMBL/GenBank/DDBJ databases">
        <title>MicrobeNet Type strains.</title>
        <authorList>
            <person name="Nicholson A.C."/>
        </authorList>
    </citation>
    <scope>NUCLEOTIDE SEQUENCE [LARGE SCALE GENOMIC DNA]</scope>
    <source>
        <strain evidence="15 16">ATCC 700731</strain>
    </source>
</reference>
<evidence type="ECO:0000256" key="3">
    <source>
        <dbReference type="ARBA" id="ARBA00005026"/>
    </source>
</evidence>
<dbReference type="GO" id="GO:0047456">
    <property type="term" value="F:2-methylisocitrate dehydratase activity"/>
    <property type="evidence" value="ECO:0007669"/>
    <property type="project" value="UniProtKB-EC"/>
</dbReference>
<comment type="catalytic activity">
    <reaction evidence="1">
        <text>(2S,3R)-3-hydroxybutane-1,2,3-tricarboxylate = 2-methyl-cis-aconitate + H2O</text>
        <dbReference type="Rhea" id="RHEA:17941"/>
        <dbReference type="ChEBI" id="CHEBI:15377"/>
        <dbReference type="ChEBI" id="CHEBI:57429"/>
        <dbReference type="ChEBI" id="CHEBI:57872"/>
        <dbReference type="EC" id="4.2.1.99"/>
    </reaction>
</comment>
<protein>
    <recommendedName>
        <fullName evidence="5">2-methylisocitrate dehydratase</fullName>
        <ecNumber evidence="5">4.2.1.99</ecNumber>
    </recommendedName>
    <alternativeName>
        <fullName evidence="10">(2R,3S)-2-methylisocitrate dehydratase</fullName>
    </alternativeName>
    <alternativeName>
        <fullName evidence="9">(2S,3R)-3-hydroxybutane-1,2,3-tricarboxylate dehydratase</fullName>
    </alternativeName>
    <alternativeName>
        <fullName evidence="11">Probable 2-methyl-cis-aconitate hydratase</fullName>
    </alternativeName>
</protein>
<dbReference type="UniPathway" id="UPA00223">
    <property type="reaction ID" value="UER00718"/>
</dbReference>
<dbReference type="GO" id="GO:0051536">
    <property type="term" value="F:iron-sulfur cluster binding"/>
    <property type="evidence" value="ECO:0007669"/>
    <property type="project" value="UniProtKB-KW"/>
</dbReference>
<dbReference type="AlphaFoldDB" id="A0A7X6RVL3"/>
<sequence>MSLHAAEEAGLGAIPSLPYVKRALLENVLRHCDGHTVTAEHARSLVAGESAACVPFFPERILMQDASGIPLLADIITLQERAVERGLGATSISPRLRMDLVVDHALEVDVAGDLGAASLNLAHEYNRHGDRYRFLRWAESRFPTLRVVPPGIGICHQLNLESLANVVSVGTDNQRRLARLDSVVGTDSHTTMINALSVTGWGVGGIEATAAVLGQPLMIPVPEVVGVKLTGKPNPCVLASDIALTLVSLLRTHGVVQRIVEFHGPALTRLSVPDRATIANMAPEYGATMAYFPPDERTIDYLVATGRPESTVSLVRAYLGAQGLLHAPGRASARYDETLELDLATVEPTISGPFRPDQKLSVNQLAQDYPEASVPAENETRLRHGDVVIAAITSCTNTSNPRAMAAAGVLARNAAARGLRSAPWTKTSLTLGSSWTAEMLQSRGLQTALDELGFHVAGFGCGTCMGNSGPLDPDVTAEIRERNLSVAAVLSGNRNFPGRIHPDVALAYLASPPFVVAMAIAGRTTVDLTKEPLAVNVAGVPVYLDEIWPSEREIDDVVAAAECCPSGRGRLLPLTTTEWANLPHPSTTSFDWDDEAGSIRRPPFADPKLTRPDRDGDIHGARPLLLLGNGVTTDHISPVARIDVNSAAGQWLTSRGVAPNALGSYSSRRLNHDVMVRGGFANPKLLNRLTPECQGGWTAVMPHGTILPIYEAATTYAKLGVPTVVVAGYSYGVGSARDWAAKVTRLLGVQAVIARSFERIHRTNLVAMGVLPIECPDLSPFDLDGSEIFDITGLVGELGVHAAVRVTVSGATTGVRQLDARVRIDTAAEADWLRVGGLIAHMLVAPGSGPT</sequence>
<dbReference type="InterPro" id="IPR006249">
    <property type="entry name" value="Aconitase/IRP2"/>
</dbReference>
<comment type="cofactor">
    <cofactor evidence="2">
        <name>[4Fe-4S] cluster</name>
        <dbReference type="ChEBI" id="CHEBI:49883"/>
    </cofactor>
</comment>
<proteinExistence type="inferred from homology"/>
<comment type="pathway">
    <text evidence="3">Organic acid metabolism; propanoate degradation.</text>
</comment>
<evidence type="ECO:0000256" key="8">
    <source>
        <dbReference type="ARBA" id="ARBA00023014"/>
    </source>
</evidence>
<accession>A0A7X6RVL3</accession>
<evidence type="ECO:0000256" key="6">
    <source>
        <dbReference type="ARBA" id="ARBA00022723"/>
    </source>
</evidence>
<gene>
    <name evidence="15" type="primary">acnA</name>
    <name evidence="15" type="ORF">HGA11_07425</name>
</gene>
<evidence type="ECO:0000256" key="2">
    <source>
        <dbReference type="ARBA" id="ARBA00001966"/>
    </source>
</evidence>
<dbReference type="InterPro" id="IPR001030">
    <property type="entry name" value="Acoase/IPM_deHydtase_lsu_aba"/>
</dbReference>
<dbReference type="SUPFAM" id="SSF52016">
    <property type="entry name" value="LeuD/IlvD-like"/>
    <property type="match status" value="1"/>
</dbReference>
<evidence type="ECO:0000256" key="1">
    <source>
        <dbReference type="ARBA" id="ARBA00000118"/>
    </source>
</evidence>
<keyword evidence="7" id="KW-0408">Iron</keyword>
<evidence type="ECO:0000256" key="9">
    <source>
        <dbReference type="ARBA" id="ARBA00030846"/>
    </source>
</evidence>
<dbReference type="PROSITE" id="PS00450">
    <property type="entry name" value="ACONITASE_1"/>
    <property type="match status" value="1"/>
</dbReference>
<dbReference type="InterPro" id="IPR015928">
    <property type="entry name" value="Aconitase/3IPM_dehydase_swvl"/>
</dbReference>
<evidence type="ECO:0000313" key="16">
    <source>
        <dbReference type="Proteomes" id="UP000518188"/>
    </source>
</evidence>
<feature type="region of interest" description="Disordered" evidence="12">
    <location>
        <begin position="590"/>
        <end position="616"/>
    </location>
</feature>
<keyword evidence="8" id="KW-0411">Iron-sulfur</keyword>
<dbReference type="PROSITE" id="PS01244">
    <property type="entry name" value="ACONITASE_2"/>
    <property type="match status" value="1"/>
</dbReference>
<comment type="caution">
    <text evidence="15">The sequence shown here is derived from an EMBL/GenBank/DDBJ whole genome shotgun (WGS) entry which is preliminary data.</text>
</comment>
<comment type="similarity">
    <text evidence="4">Belongs to the aconitase/IPM isomerase family.</text>
</comment>
<dbReference type="UniPathway" id="UPA00946"/>
<feature type="domain" description="Aconitase/3-isopropylmalate dehydratase large subunit alpha/beta/alpha" evidence="13">
    <location>
        <begin position="50"/>
        <end position="522"/>
    </location>
</feature>
<dbReference type="Gene3D" id="3.20.19.10">
    <property type="entry name" value="Aconitase, domain 4"/>
    <property type="match status" value="1"/>
</dbReference>
<dbReference type="EC" id="4.2.1.99" evidence="5"/>
<dbReference type="InterPro" id="IPR036008">
    <property type="entry name" value="Aconitase_4Fe-4S_dom"/>
</dbReference>
<dbReference type="InterPro" id="IPR015931">
    <property type="entry name" value="Acnase/IPM_dHydase_lsu_aba_1/3"/>
</dbReference>
<dbReference type="SUPFAM" id="SSF53732">
    <property type="entry name" value="Aconitase iron-sulfur domain"/>
    <property type="match status" value="1"/>
</dbReference>
<dbReference type="Pfam" id="PF00694">
    <property type="entry name" value="Aconitase_C"/>
    <property type="match status" value="1"/>
</dbReference>
<evidence type="ECO:0000256" key="7">
    <source>
        <dbReference type="ARBA" id="ARBA00023004"/>
    </source>
</evidence>
<name>A0A7X6RVL3_9MYCO</name>
<dbReference type="GO" id="GO:0046872">
    <property type="term" value="F:metal ion binding"/>
    <property type="evidence" value="ECO:0007669"/>
    <property type="project" value="UniProtKB-KW"/>
</dbReference>
<dbReference type="InterPro" id="IPR018136">
    <property type="entry name" value="Aconitase_4Fe-4S_BS"/>
</dbReference>
<dbReference type="EMBL" id="JAAXPJ010000002">
    <property type="protein sequence ID" value="NKZ10806.1"/>
    <property type="molecule type" value="Genomic_DNA"/>
</dbReference>
<dbReference type="GO" id="GO:0006099">
    <property type="term" value="P:tricarboxylic acid cycle"/>
    <property type="evidence" value="ECO:0007669"/>
    <property type="project" value="UniProtKB-UniPathway"/>
</dbReference>
<keyword evidence="6" id="KW-0479">Metal-binding</keyword>
<dbReference type="Gene3D" id="3.30.499.10">
    <property type="entry name" value="Aconitase, domain 3"/>
    <property type="match status" value="2"/>
</dbReference>
<dbReference type="Pfam" id="PF00330">
    <property type="entry name" value="Aconitase"/>
    <property type="match status" value="1"/>
</dbReference>
<dbReference type="PRINTS" id="PR00415">
    <property type="entry name" value="ACONITASE"/>
</dbReference>
<evidence type="ECO:0000256" key="12">
    <source>
        <dbReference type="SAM" id="MobiDB-lite"/>
    </source>
</evidence>
<dbReference type="InterPro" id="IPR000573">
    <property type="entry name" value="AconitaseA/IPMdHydase_ssu_swvl"/>
</dbReference>